<evidence type="ECO:0000313" key="3">
    <source>
        <dbReference type="Proteomes" id="UP000469452"/>
    </source>
</evidence>
<feature type="region of interest" description="Disordered" evidence="1">
    <location>
        <begin position="103"/>
        <end position="155"/>
    </location>
</feature>
<gene>
    <name evidence="2" type="ORF">AaE_001360</name>
</gene>
<dbReference type="Proteomes" id="UP000469452">
    <property type="component" value="Unassembled WGS sequence"/>
</dbReference>
<accession>A0A6A5AXF9</accession>
<evidence type="ECO:0000313" key="2">
    <source>
        <dbReference type="EMBL" id="KAF0774940.1"/>
    </source>
</evidence>
<comment type="caution">
    <text evidence="2">The sequence shown here is derived from an EMBL/GenBank/DDBJ whole genome shotgun (WGS) entry which is preliminary data.</text>
</comment>
<dbReference type="EMBL" id="VJMI01002825">
    <property type="protein sequence ID" value="KAF0774940.1"/>
    <property type="molecule type" value="Genomic_DNA"/>
</dbReference>
<evidence type="ECO:0000256" key="1">
    <source>
        <dbReference type="SAM" id="MobiDB-lite"/>
    </source>
</evidence>
<reference evidence="2 3" key="1">
    <citation type="submission" date="2019-06" db="EMBL/GenBank/DDBJ databases">
        <title>Genomics analysis of Aphanomyces spp. identifies a new class of oomycete effector associated with host adaptation.</title>
        <authorList>
            <person name="Gaulin E."/>
        </authorList>
    </citation>
    <scope>NUCLEOTIDE SEQUENCE [LARGE SCALE GENOMIC DNA]</scope>
    <source>
        <strain evidence="2 3">E</strain>
    </source>
</reference>
<feature type="non-terminal residue" evidence="2">
    <location>
        <position position="155"/>
    </location>
</feature>
<dbReference type="AlphaFoldDB" id="A0A6A5AXF9"/>
<name>A0A6A5AXF9_APHAT</name>
<organism evidence="2 3">
    <name type="scientific">Aphanomyces astaci</name>
    <name type="common">Crayfish plague agent</name>
    <dbReference type="NCBI Taxonomy" id="112090"/>
    <lineage>
        <taxon>Eukaryota</taxon>
        <taxon>Sar</taxon>
        <taxon>Stramenopiles</taxon>
        <taxon>Oomycota</taxon>
        <taxon>Saprolegniomycetes</taxon>
        <taxon>Saprolegniales</taxon>
        <taxon>Verrucalvaceae</taxon>
        <taxon>Aphanomyces</taxon>
    </lineage>
</organism>
<sequence>MQVACATCSHSLHVELHIRGYNDIRVCALCDAGDDDDDDPDDLMRSILTEVLMRPGTEYSSPSIPPRDGRALATLPRDSDILGDPNVDSLVFSARQPQPSIYYGSTCTIPEDIQDEEPPLSLREPSRGPSSAKDLRNMSIESRGSQVRGPRGLDW</sequence>
<protein>
    <submittedName>
        <fullName evidence="2">Uncharacterized protein</fullName>
    </submittedName>
</protein>
<proteinExistence type="predicted"/>